<dbReference type="CDD" id="cd00462">
    <property type="entry name" value="PTH"/>
    <property type="match status" value="1"/>
</dbReference>
<evidence type="ECO:0000256" key="1">
    <source>
        <dbReference type="ARBA" id="ARBA00013260"/>
    </source>
</evidence>
<dbReference type="FunFam" id="3.40.50.1470:FF:000001">
    <property type="entry name" value="Peptidyl-tRNA hydrolase"/>
    <property type="match status" value="1"/>
</dbReference>
<gene>
    <name evidence="7" type="primary">pth</name>
    <name evidence="10" type="ORF">SAMN05216526_1490</name>
</gene>
<dbReference type="NCBIfam" id="TIGR00447">
    <property type="entry name" value="pth"/>
    <property type="match status" value="1"/>
</dbReference>
<keyword evidence="3 7" id="KW-0378">Hydrolase</keyword>
<evidence type="ECO:0000256" key="7">
    <source>
        <dbReference type="HAMAP-Rule" id="MF_00083"/>
    </source>
</evidence>
<evidence type="ECO:0000313" key="10">
    <source>
        <dbReference type="EMBL" id="SIT71156.1"/>
    </source>
</evidence>
<protein>
    <recommendedName>
        <fullName evidence="6 7">Peptidyl-tRNA hydrolase</fullName>
        <shortName evidence="7">Pth</shortName>
        <ecNumber evidence="1 7">3.1.1.29</ecNumber>
    </recommendedName>
</protein>
<keyword evidence="4 7" id="KW-0694">RNA-binding</keyword>
<evidence type="ECO:0000256" key="8">
    <source>
        <dbReference type="RuleBase" id="RU000673"/>
    </source>
</evidence>
<dbReference type="AlphaFoldDB" id="A0A1R3W2I6"/>
<evidence type="ECO:0000313" key="11">
    <source>
        <dbReference type="Proteomes" id="UP000223759"/>
    </source>
</evidence>
<evidence type="ECO:0000256" key="2">
    <source>
        <dbReference type="ARBA" id="ARBA00022555"/>
    </source>
</evidence>
<comment type="similarity">
    <text evidence="5 7 9">Belongs to the PTH family.</text>
</comment>
<keyword evidence="7" id="KW-0963">Cytoplasm</keyword>
<dbReference type="PROSITE" id="PS01195">
    <property type="entry name" value="PEPT_TRNA_HYDROL_1"/>
    <property type="match status" value="1"/>
</dbReference>
<organism evidence="10 11">
    <name type="scientific">Ectothiorhodosinus mongolicus</name>
    <dbReference type="NCBI Taxonomy" id="233100"/>
    <lineage>
        <taxon>Bacteria</taxon>
        <taxon>Pseudomonadati</taxon>
        <taxon>Pseudomonadota</taxon>
        <taxon>Gammaproteobacteria</taxon>
        <taxon>Chromatiales</taxon>
        <taxon>Ectothiorhodospiraceae</taxon>
        <taxon>Ectothiorhodosinus</taxon>
    </lineage>
</organism>
<comment type="function">
    <text evidence="7">Catalyzes the release of premature peptidyl moieties from peptidyl-tRNA molecules trapped in stalled 50S ribosomal subunits, and thus maintains levels of free tRNAs and 50S ribosomes.</text>
</comment>
<feature type="binding site" evidence="7">
    <location>
        <position position="18"/>
    </location>
    <ligand>
        <name>tRNA</name>
        <dbReference type="ChEBI" id="CHEBI:17843"/>
    </ligand>
</feature>
<comment type="function">
    <text evidence="7">Hydrolyzes ribosome-free peptidyl-tRNAs (with 1 or more amino acids incorporated), which drop off the ribosome during protein synthesis, or as a result of ribosome stalling.</text>
</comment>
<dbReference type="EMBL" id="FTPK01000002">
    <property type="protein sequence ID" value="SIT71156.1"/>
    <property type="molecule type" value="Genomic_DNA"/>
</dbReference>
<dbReference type="InterPro" id="IPR018171">
    <property type="entry name" value="Pept_tRNA_hydro_CS"/>
</dbReference>
<dbReference type="OrthoDB" id="9800507at2"/>
<dbReference type="InterPro" id="IPR001328">
    <property type="entry name" value="Pept_tRNA_hydro"/>
</dbReference>
<comment type="subcellular location">
    <subcellularLocation>
        <location evidence="7">Cytoplasm</location>
    </subcellularLocation>
</comment>
<evidence type="ECO:0000256" key="6">
    <source>
        <dbReference type="ARBA" id="ARBA00050038"/>
    </source>
</evidence>
<dbReference type="GO" id="GO:0072344">
    <property type="term" value="P:rescue of stalled ribosome"/>
    <property type="evidence" value="ECO:0007669"/>
    <property type="project" value="UniProtKB-UniRule"/>
</dbReference>
<evidence type="ECO:0000256" key="5">
    <source>
        <dbReference type="ARBA" id="ARBA00038063"/>
    </source>
</evidence>
<name>A0A1R3W2I6_9GAMM</name>
<feature type="site" description="Stabilizes the basic form of H active site to accept a proton" evidence="7">
    <location>
        <position position="96"/>
    </location>
</feature>
<keyword evidence="11" id="KW-1185">Reference proteome</keyword>
<evidence type="ECO:0000256" key="4">
    <source>
        <dbReference type="ARBA" id="ARBA00022884"/>
    </source>
</evidence>
<dbReference type="GO" id="GO:0006515">
    <property type="term" value="P:protein quality control for misfolded or incompletely synthesized proteins"/>
    <property type="evidence" value="ECO:0007669"/>
    <property type="project" value="UniProtKB-UniRule"/>
</dbReference>
<dbReference type="Gene3D" id="3.40.50.1470">
    <property type="entry name" value="Peptidyl-tRNA hydrolase"/>
    <property type="match status" value="1"/>
</dbReference>
<feature type="binding site" evidence="7">
    <location>
        <position position="69"/>
    </location>
    <ligand>
        <name>tRNA</name>
        <dbReference type="ChEBI" id="CHEBI:17843"/>
    </ligand>
</feature>
<feature type="binding site" evidence="7">
    <location>
        <position position="71"/>
    </location>
    <ligand>
        <name>tRNA</name>
        <dbReference type="ChEBI" id="CHEBI:17843"/>
    </ligand>
</feature>
<dbReference type="GO" id="GO:0000049">
    <property type="term" value="F:tRNA binding"/>
    <property type="evidence" value="ECO:0007669"/>
    <property type="project" value="UniProtKB-UniRule"/>
</dbReference>
<dbReference type="PANTHER" id="PTHR17224:SF1">
    <property type="entry name" value="PEPTIDYL-TRNA HYDROLASE"/>
    <property type="match status" value="1"/>
</dbReference>
<evidence type="ECO:0000256" key="9">
    <source>
        <dbReference type="RuleBase" id="RU004320"/>
    </source>
</evidence>
<comment type="catalytic activity">
    <reaction evidence="7 8">
        <text>an N-acyl-L-alpha-aminoacyl-tRNA + H2O = an N-acyl-L-amino acid + a tRNA + H(+)</text>
        <dbReference type="Rhea" id="RHEA:54448"/>
        <dbReference type="Rhea" id="RHEA-COMP:10123"/>
        <dbReference type="Rhea" id="RHEA-COMP:13883"/>
        <dbReference type="ChEBI" id="CHEBI:15377"/>
        <dbReference type="ChEBI" id="CHEBI:15378"/>
        <dbReference type="ChEBI" id="CHEBI:59874"/>
        <dbReference type="ChEBI" id="CHEBI:78442"/>
        <dbReference type="ChEBI" id="CHEBI:138191"/>
        <dbReference type="EC" id="3.1.1.29"/>
    </reaction>
</comment>
<dbReference type="Proteomes" id="UP000223759">
    <property type="component" value="Unassembled WGS sequence"/>
</dbReference>
<dbReference type="EC" id="3.1.1.29" evidence="1 7"/>
<comment type="subunit">
    <text evidence="7">Monomer.</text>
</comment>
<feature type="active site" description="Proton acceptor" evidence="7">
    <location>
        <position position="23"/>
    </location>
</feature>
<evidence type="ECO:0000256" key="3">
    <source>
        <dbReference type="ARBA" id="ARBA00022801"/>
    </source>
</evidence>
<proteinExistence type="inferred from homology"/>
<dbReference type="GO" id="GO:0005737">
    <property type="term" value="C:cytoplasm"/>
    <property type="evidence" value="ECO:0007669"/>
    <property type="project" value="UniProtKB-SubCell"/>
</dbReference>
<dbReference type="STRING" id="233100.SAMN05216526_1490"/>
<dbReference type="SUPFAM" id="SSF53178">
    <property type="entry name" value="Peptidyl-tRNA hydrolase-like"/>
    <property type="match status" value="1"/>
</dbReference>
<reference evidence="10 11" key="1">
    <citation type="submission" date="2017-01" db="EMBL/GenBank/DDBJ databases">
        <authorList>
            <person name="Mah S.A."/>
            <person name="Swanson W.J."/>
            <person name="Moy G.W."/>
            <person name="Vacquier V.D."/>
        </authorList>
    </citation>
    <scope>NUCLEOTIDE SEQUENCE [LARGE SCALE GENOMIC DNA]</scope>
    <source>
        <strain evidence="10 11">M9</strain>
    </source>
</reference>
<dbReference type="RefSeq" id="WP_076755846.1">
    <property type="nucleotide sequence ID" value="NZ_CP023018.1"/>
</dbReference>
<dbReference type="InterPro" id="IPR036416">
    <property type="entry name" value="Pept_tRNA_hydro_sf"/>
</dbReference>
<feature type="binding site" evidence="7">
    <location>
        <position position="117"/>
    </location>
    <ligand>
        <name>tRNA</name>
        <dbReference type="ChEBI" id="CHEBI:17843"/>
    </ligand>
</feature>
<sequence length="192" mass="21304">MGAQVSLIAGLGNPGPKYEQTRHNAGFWLLDALVREQNASFRLEARFGGEIARIQLAGHDVWLLKPMSFMNHSGQPLRQMAHFYKLDVADLLVVHDEIDLPPGTARLKKGGGHGGHNGLRHILSHFSADFCRLRLGVGHPGHKDQVVNYVLDRPSRDEEEAIHAAIQRALQVLPLVVGGEWEKAMNQLHTEP</sequence>
<dbReference type="PANTHER" id="PTHR17224">
    <property type="entry name" value="PEPTIDYL-TRNA HYDROLASE"/>
    <property type="match status" value="1"/>
</dbReference>
<keyword evidence="2 7" id="KW-0820">tRNA-binding</keyword>
<feature type="site" description="Discriminates between blocked and unblocked aminoacyl-tRNA" evidence="7">
    <location>
        <position position="13"/>
    </location>
</feature>
<accession>A0A1R3W2I6</accession>
<dbReference type="HAMAP" id="MF_00083">
    <property type="entry name" value="Pept_tRNA_hydro_bact"/>
    <property type="match status" value="1"/>
</dbReference>
<dbReference type="Pfam" id="PF01195">
    <property type="entry name" value="Pept_tRNA_hydro"/>
    <property type="match status" value="1"/>
</dbReference>
<dbReference type="GO" id="GO:0004045">
    <property type="term" value="F:peptidyl-tRNA hydrolase activity"/>
    <property type="evidence" value="ECO:0007669"/>
    <property type="project" value="UniProtKB-UniRule"/>
</dbReference>